<feature type="transmembrane region" description="Helical" evidence="8">
    <location>
        <begin position="308"/>
        <end position="328"/>
    </location>
</feature>
<evidence type="ECO:0000256" key="3">
    <source>
        <dbReference type="ARBA" id="ARBA00022448"/>
    </source>
</evidence>
<evidence type="ECO:0000256" key="2">
    <source>
        <dbReference type="ARBA" id="ARBA00009765"/>
    </source>
</evidence>
<evidence type="ECO:0000256" key="5">
    <source>
        <dbReference type="ARBA" id="ARBA00022692"/>
    </source>
</evidence>
<dbReference type="OrthoDB" id="9803416at2"/>
<keyword evidence="6 8" id="KW-1133">Transmembrane helix</keyword>
<keyword evidence="3" id="KW-0813">Transport</keyword>
<dbReference type="GO" id="GO:0050897">
    <property type="term" value="F:cobalt ion binding"/>
    <property type="evidence" value="ECO:0007669"/>
    <property type="project" value="TreeGrafter"/>
</dbReference>
<dbReference type="AlphaFoldDB" id="A0A075JL38"/>
<gene>
    <name evidence="9" type="ORF">HX89_07500</name>
</gene>
<comment type="subcellular location">
    <subcellularLocation>
        <location evidence="1">Cell membrane</location>
        <topology evidence="1">Multi-pass membrane protein</topology>
    </subcellularLocation>
</comment>
<dbReference type="HOGENOM" id="CLU_007127_0_2_11"/>
<dbReference type="InterPro" id="IPR045863">
    <property type="entry name" value="CorA_TM1_TM2"/>
</dbReference>
<dbReference type="SUPFAM" id="SSF143865">
    <property type="entry name" value="CorA soluble domain-like"/>
    <property type="match status" value="1"/>
</dbReference>
<keyword evidence="4" id="KW-1003">Cell membrane</keyword>
<evidence type="ECO:0000256" key="4">
    <source>
        <dbReference type="ARBA" id="ARBA00022475"/>
    </source>
</evidence>
<dbReference type="GO" id="GO:0015095">
    <property type="term" value="F:magnesium ion transmembrane transporter activity"/>
    <property type="evidence" value="ECO:0007669"/>
    <property type="project" value="TreeGrafter"/>
</dbReference>
<accession>A0A075JL38</accession>
<dbReference type="eggNOG" id="COG0598">
    <property type="taxonomic scope" value="Bacteria"/>
</dbReference>
<dbReference type="GO" id="GO:0005886">
    <property type="term" value="C:plasma membrane"/>
    <property type="evidence" value="ECO:0007669"/>
    <property type="project" value="UniProtKB-SubCell"/>
</dbReference>
<dbReference type="RefSeq" id="WP_038568182.1">
    <property type="nucleotide sequence ID" value="NZ_CP008889.1"/>
</dbReference>
<dbReference type="Pfam" id="PF01544">
    <property type="entry name" value="CorA"/>
    <property type="match status" value="1"/>
</dbReference>
<dbReference type="Proteomes" id="UP000027986">
    <property type="component" value="Chromosome"/>
</dbReference>
<dbReference type="KEGG" id="dni:HX89_07500"/>
<organism evidence="9 10">
    <name type="scientific">Dermacoccus nishinomiyaensis</name>
    <dbReference type="NCBI Taxonomy" id="1274"/>
    <lineage>
        <taxon>Bacteria</taxon>
        <taxon>Bacillati</taxon>
        <taxon>Actinomycetota</taxon>
        <taxon>Actinomycetes</taxon>
        <taxon>Micrococcales</taxon>
        <taxon>Dermacoccaceae</taxon>
        <taxon>Dermacoccus</taxon>
    </lineage>
</organism>
<dbReference type="CDD" id="cd12830">
    <property type="entry name" value="MtCorA-like"/>
    <property type="match status" value="1"/>
</dbReference>
<dbReference type="GO" id="GO:0000287">
    <property type="term" value="F:magnesium ion binding"/>
    <property type="evidence" value="ECO:0007669"/>
    <property type="project" value="TreeGrafter"/>
</dbReference>
<dbReference type="EMBL" id="CP008889">
    <property type="protein sequence ID" value="AIF40808.1"/>
    <property type="molecule type" value="Genomic_DNA"/>
</dbReference>
<evidence type="ECO:0000256" key="8">
    <source>
        <dbReference type="SAM" id="Phobius"/>
    </source>
</evidence>
<dbReference type="Gene3D" id="3.30.460.20">
    <property type="entry name" value="CorA soluble domain-like"/>
    <property type="match status" value="1"/>
</dbReference>
<dbReference type="InterPro" id="IPR045861">
    <property type="entry name" value="CorA_cytoplasmic_dom"/>
</dbReference>
<evidence type="ECO:0000313" key="10">
    <source>
        <dbReference type="Proteomes" id="UP000027986"/>
    </source>
</evidence>
<dbReference type="PANTHER" id="PTHR46494:SF1">
    <property type="entry name" value="CORA FAMILY METAL ION TRANSPORTER (EUROFUNG)"/>
    <property type="match status" value="1"/>
</dbReference>
<dbReference type="Gene3D" id="1.20.58.340">
    <property type="entry name" value="Magnesium transport protein CorA, transmembrane region"/>
    <property type="match status" value="2"/>
</dbReference>
<reference evidence="9 10" key="1">
    <citation type="submission" date="2014-07" db="EMBL/GenBank/DDBJ databases">
        <title>Genome Sequencing of Dermacoccus nishinomiyaensis.</title>
        <authorList>
            <person name="Hong K.W."/>
            <person name="Chan K.G."/>
        </authorList>
    </citation>
    <scope>NUCLEOTIDE SEQUENCE [LARGE SCALE GENOMIC DNA]</scope>
    <source>
        <strain evidence="9 10">M25</strain>
    </source>
</reference>
<proteinExistence type="inferred from homology"/>
<dbReference type="GO" id="GO:0015087">
    <property type="term" value="F:cobalt ion transmembrane transporter activity"/>
    <property type="evidence" value="ECO:0007669"/>
    <property type="project" value="TreeGrafter"/>
</dbReference>
<evidence type="ECO:0000256" key="6">
    <source>
        <dbReference type="ARBA" id="ARBA00022989"/>
    </source>
</evidence>
<keyword evidence="10" id="KW-1185">Reference proteome</keyword>
<evidence type="ECO:0000256" key="7">
    <source>
        <dbReference type="ARBA" id="ARBA00023136"/>
    </source>
</evidence>
<keyword evidence="7 8" id="KW-0472">Membrane</keyword>
<dbReference type="PANTHER" id="PTHR46494">
    <property type="entry name" value="CORA FAMILY METAL ION TRANSPORTER (EUROFUNG)"/>
    <property type="match status" value="1"/>
</dbReference>
<keyword evidence="5 8" id="KW-0812">Transmembrane</keyword>
<dbReference type="SUPFAM" id="SSF144083">
    <property type="entry name" value="Magnesium transport protein CorA, transmembrane region"/>
    <property type="match status" value="1"/>
</dbReference>
<dbReference type="GeneID" id="41840996"/>
<evidence type="ECO:0000313" key="9">
    <source>
        <dbReference type="EMBL" id="AIF40808.1"/>
    </source>
</evidence>
<feature type="transmembrane region" description="Helical" evidence="8">
    <location>
        <begin position="266"/>
        <end position="288"/>
    </location>
</feature>
<comment type="similarity">
    <text evidence="2">Belongs to the CorA metal ion transporter (MIT) (TC 1.A.35) family.</text>
</comment>
<evidence type="ECO:0000256" key="1">
    <source>
        <dbReference type="ARBA" id="ARBA00004651"/>
    </source>
</evidence>
<protein>
    <submittedName>
        <fullName evidence="9">Magnesium transporter CorA</fullName>
    </submittedName>
</protein>
<sequence length="334" mass="37404">MIIDQAVYRGGNRIDCGDLRAELADLREHDDGFLWVGLKDPTADEFSIIATEFGLHPLAVEDALAGGQRPKFEVYDGMAFLVMRTLRYIEATSDIETGELMVFVGDRFVVTVRRGEPTPLETVRAALEHDPRLLEKGPVAVIYSVMDAVVDKYLAIDEELSDDVLAIEHQVFTPSVTTDVSDIYELKRELLEARWAAQPLIEPTRRLVASSFVDEGFAPFFRDVLDHLELVSEHIETYDRLLSDVLSAYLSQVGVQQNNDMRKISAWVAIATVPTMLAGIYGTNFHSVPELEASVHFGGRGGGYEFYYGYYLMIAVLATIGVLLWRAFKKSGWL</sequence>
<name>A0A075JL38_9MICO</name>
<dbReference type="InterPro" id="IPR002523">
    <property type="entry name" value="MgTranspt_CorA/ZnTranspt_ZntB"/>
</dbReference>